<dbReference type="HOGENOM" id="CLU_202646_0_0_11"/>
<dbReference type="AlphaFoldDB" id="D9WGN6"/>
<dbReference type="Gene3D" id="3.40.50.300">
    <property type="entry name" value="P-loop containing nucleotide triphosphate hydrolases"/>
    <property type="match status" value="1"/>
</dbReference>
<keyword evidence="2" id="KW-1185">Reference proteome</keyword>
<dbReference type="InterPro" id="IPR027417">
    <property type="entry name" value="P-loop_NTPase"/>
</dbReference>
<dbReference type="STRING" id="457427.SSOG_05138"/>
<organism evidence="1 2">
    <name type="scientific">Streptomyces himastatinicus ATCC 53653</name>
    <dbReference type="NCBI Taxonomy" id="457427"/>
    <lineage>
        <taxon>Bacteria</taxon>
        <taxon>Bacillati</taxon>
        <taxon>Actinomycetota</taxon>
        <taxon>Actinomycetes</taxon>
        <taxon>Kitasatosporales</taxon>
        <taxon>Streptomycetaceae</taxon>
        <taxon>Streptomyces</taxon>
        <taxon>Streptomyces violaceusniger group</taxon>
    </lineage>
</organism>
<proteinExistence type="predicted"/>
<gene>
    <name evidence="1" type="ORF">SSOG_05138</name>
</gene>
<name>D9WGN6_9ACTN</name>
<dbReference type="Proteomes" id="UP000003963">
    <property type="component" value="Unassembled WGS sequence"/>
</dbReference>
<evidence type="ECO:0000313" key="2">
    <source>
        <dbReference type="Proteomes" id="UP000003963"/>
    </source>
</evidence>
<dbReference type="SUPFAM" id="SSF52540">
    <property type="entry name" value="P-loop containing nucleoside triphosphate hydrolases"/>
    <property type="match status" value="1"/>
</dbReference>
<sequence>MTIVVTHQLENTRLADRIIVMRNGRIIEQGGYDELVHAGGLFAELVALAKDR</sequence>
<reference evidence="1 2" key="1">
    <citation type="submission" date="2009-02" db="EMBL/GenBank/DDBJ databases">
        <title>Annotation of Streptomyces hygroscopicus strain ATCC 53653.</title>
        <authorList>
            <consortium name="The Broad Institute Genome Sequencing Platform"/>
            <consortium name="Broad Institute Microbial Sequencing Center"/>
            <person name="Fischbach M."/>
            <person name="Godfrey P."/>
            <person name="Ward D."/>
            <person name="Young S."/>
            <person name="Zeng Q."/>
            <person name="Koehrsen M."/>
            <person name="Alvarado L."/>
            <person name="Berlin A.M."/>
            <person name="Bochicchio J."/>
            <person name="Borenstein D."/>
            <person name="Chapman S.B."/>
            <person name="Chen Z."/>
            <person name="Engels R."/>
            <person name="Freedman E."/>
            <person name="Gellesch M."/>
            <person name="Goldberg J."/>
            <person name="Griggs A."/>
            <person name="Gujja S."/>
            <person name="Heilman E.R."/>
            <person name="Heiman D.I."/>
            <person name="Hepburn T.A."/>
            <person name="Howarth C."/>
            <person name="Jen D."/>
            <person name="Larson L."/>
            <person name="Lewis B."/>
            <person name="Mehta T."/>
            <person name="Park D."/>
            <person name="Pearson M."/>
            <person name="Richards J."/>
            <person name="Roberts A."/>
            <person name="Saif S."/>
            <person name="Shea T.D."/>
            <person name="Shenoy N."/>
            <person name="Sisk P."/>
            <person name="Stolte C."/>
            <person name="Sykes S.N."/>
            <person name="Thomson T."/>
            <person name="Walk T."/>
            <person name="White J."/>
            <person name="Yandava C."/>
            <person name="Straight P."/>
            <person name="Clardy J."/>
            <person name="Hung D."/>
            <person name="Kolter R."/>
            <person name="Mekalanos J."/>
            <person name="Walker S."/>
            <person name="Walsh C.T."/>
            <person name="Wieland-Brown L.C."/>
            <person name="Haas B."/>
            <person name="Nusbaum C."/>
            <person name="Birren B."/>
        </authorList>
    </citation>
    <scope>NUCLEOTIDE SEQUENCE [LARGE SCALE GENOMIC DNA]</scope>
    <source>
        <strain evidence="1 2">ATCC 53653</strain>
    </source>
</reference>
<accession>D9WGN6</accession>
<dbReference type="EMBL" id="GG657754">
    <property type="protein sequence ID" value="EFL25424.1"/>
    <property type="molecule type" value="Genomic_DNA"/>
</dbReference>
<protein>
    <submittedName>
        <fullName evidence="1">Putative ABC transport protein</fullName>
    </submittedName>
</protein>
<evidence type="ECO:0000313" key="1">
    <source>
        <dbReference type="EMBL" id="EFL25424.1"/>
    </source>
</evidence>